<dbReference type="VEuPathDB" id="FungiDB:SI65_06135"/>
<name>A0A1E3BBF3_ASPCR</name>
<feature type="compositionally biased region" description="Low complexity" evidence="1">
    <location>
        <begin position="110"/>
        <end position="128"/>
    </location>
</feature>
<feature type="region of interest" description="Disordered" evidence="1">
    <location>
        <begin position="110"/>
        <end position="167"/>
    </location>
</feature>
<accession>A0A1E3BBF3</accession>
<evidence type="ECO:0008006" key="4">
    <source>
        <dbReference type="Google" id="ProtNLM"/>
    </source>
</evidence>
<proteinExistence type="predicted"/>
<feature type="compositionally biased region" description="Polar residues" evidence="1">
    <location>
        <begin position="152"/>
        <end position="167"/>
    </location>
</feature>
<evidence type="ECO:0000313" key="3">
    <source>
        <dbReference type="Proteomes" id="UP000094569"/>
    </source>
</evidence>
<dbReference type="Proteomes" id="UP000094569">
    <property type="component" value="Unassembled WGS sequence"/>
</dbReference>
<comment type="caution">
    <text evidence="2">The sequence shown here is derived from an EMBL/GenBank/DDBJ whole genome shotgun (WGS) entry which is preliminary data.</text>
</comment>
<protein>
    <recommendedName>
        <fullName evidence="4">Transcription factor domain-containing protein</fullName>
    </recommendedName>
</protein>
<evidence type="ECO:0000313" key="2">
    <source>
        <dbReference type="EMBL" id="ODM18264.1"/>
    </source>
</evidence>
<feature type="region of interest" description="Disordered" evidence="1">
    <location>
        <begin position="57"/>
        <end position="91"/>
    </location>
</feature>
<feature type="region of interest" description="Disordered" evidence="1">
    <location>
        <begin position="1"/>
        <end position="40"/>
    </location>
</feature>
<dbReference type="OrthoDB" id="3469466at2759"/>
<dbReference type="PANTHER" id="PTHR37540">
    <property type="entry name" value="TRANSCRIPTION FACTOR (ACR-2), PUTATIVE-RELATED-RELATED"/>
    <property type="match status" value="1"/>
</dbReference>
<sequence>MASSSSKDAASWRKKNQNQNQNQKDQIHFVNARPSSETEKLKIQRMVRAHVGKWISDQTRDRSAEESSAPRLENGTGSIIQETARDEGMNYGIPGTSRVVFVDEYEGLSRSSSSPDVVESSSHSSSESNALVAAPGSSSEQRLVHRPVVKPQSRTPHRTPTPQQMSTSIHENTHTYNHNQDVIRSRLLTPSIDRIGVSAWDPFHTYPSRYSPEFIRLHGGYSLSVVWPLLTPESTNGSGIIGNSTWFPLSLTDATLFTAFLFSSLSHQYVRWRNRSIPDGAFKPQDVRTLQMVEIESIKSINEAVQDPARAVSDAVLLSVLCMAHNTSNTSSQQRANSTPFTAPLQRLQWLDVYGSLPANLVHIKGLIQMVMLRGGVENLELPGLASILSFSDILTASAYLSRPVFAWMPLEKHRTGHTLQTLLNFTPLDIDHGFGRFRDLGFTPEMAETFQAARVYTNIVEDYFKGKIVKPDLAMLVDQRNLVHFTILSLPSASELQQCHTYRTHEIIYEACRLAALVYGVGVVFPLPSGSTPLPDLARLIQTILQCPTSSCIWDYTDASTALTWVLALGGIAAENLPQRTWFVSALGHTARQNRICCWNDFRDAVGTLLWCDAACEQPGQRLWLEVARSFQLGF</sequence>
<dbReference type="AlphaFoldDB" id="A0A1E3BBF3"/>
<evidence type="ECO:0000256" key="1">
    <source>
        <dbReference type="SAM" id="MobiDB-lite"/>
    </source>
</evidence>
<dbReference type="STRING" id="573508.A0A1E3BBF3"/>
<gene>
    <name evidence="2" type="ORF">SI65_06135</name>
</gene>
<dbReference type="EMBL" id="JXNT01000006">
    <property type="protein sequence ID" value="ODM18264.1"/>
    <property type="molecule type" value="Genomic_DNA"/>
</dbReference>
<keyword evidence="3" id="KW-1185">Reference proteome</keyword>
<organism evidence="2 3">
    <name type="scientific">Aspergillus cristatus</name>
    <name type="common">Chinese Fuzhuan brick tea-fermentation fungus</name>
    <name type="synonym">Eurotium cristatum</name>
    <dbReference type="NCBI Taxonomy" id="573508"/>
    <lineage>
        <taxon>Eukaryota</taxon>
        <taxon>Fungi</taxon>
        <taxon>Dikarya</taxon>
        <taxon>Ascomycota</taxon>
        <taxon>Pezizomycotina</taxon>
        <taxon>Eurotiomycetes</taxon>
        <taxon>Eurotiomycetidae</taxon>
        <taxon>Eurotiales</taxon>
        <taxon>Aspergillaceae</taxon>
        <taxon>Aspergillus</taxon>
        <taxon>Aspergillus subgen. Aspergillus</taxon>
    </lineage>
</organism>
<reference evidence="2 3" key="1">
    <citation type="journal article" date="2016" name="BMC Genomics">
        <title>Comparative genomic and transcriptomic analyses of the Fuzhuan brick tea-fermentation fungus Aspergillus cristatus.</title>
        <authorList>
            <person name="Ge Y."/>
            <person name="Wang Y."/>
            <person name="Liu Y."/>
            <person name="Tan Y."/>
            <person name="Ren X."/>
            <person name="Zhang X."/>
            <person name="Hyde K.D."/>
            <person name="Liu Y."/>
            <person name="Liu Z."/>
        </authorList>
    </citation>
    <scope>NUCLEOTIDE SEQUENCE [LARGE SCALE GENOMIC DNA]</scope>
    <source>
        <strain evidence="2 3">GZAAS20.1005</strain>
    </source>
</reference>
<dbReference type="PANTHER" id="PTHR37540:SF5">
    <property type="entry name" value="TRANSCRIPTION FACTOR DOMAIN-CONTAINING PROTEIN"/>
    <property type="match status" value="1"/>
</dbReference>